<dbReference type="PROSITE" id="PS00211">
    <property type="entry name" value="ABC_TRANSPORTER_1"/>
    <property type="match status" value="1"/>
</dbReference>
<keyword evidence="4" id="KW-0547">Nucleotide-binding</keyword>
<dbReference type="SMART" id="SM00382">
    <property type="entry name" value="AAA"/>
    <property type="match status" value="1"/>
</dbReference>
<dbReference type="Gene3D" id="3.40.50.300">
    <property type="entry name" value="P-loop containing nucleotide triphosphate hydrolases"/>
    <property type="match status" value="1"/>
</dbReference>
<gene>
    <name evidence="7" type="ORF">RBH19_08935</name>
</gene>
<evidence type="ECO:0000256" key="5">
    <source>
        <dbReference type="ARBA" id="ARBA00022840"/>
    </source>
</evidence>
<evidence type="ECO:0000256" key="2">
    <source>
        <dbReference type="ARBA" id="ARBA00022448"/>
    </source>
</evidence>
<dbReference type="PROSITE" id="PS50893">
    <property type="entry name" value="ABC_TRANSPORTER_2"/>
    <property type="match status" value="1"/>
</dbReference>
<comment type="caution">
    <text evidence="7">The sequence shown here is derived from an EMBL/GenBank/DDBJ whole genome shotgun (WGS) entry which is preliminary data.</text>
</comment>
<keyword evidence="5 7" id="KW-0067">ATP-binding</keyword>
<dbReference type="InterPro" id="IPR003439">
    <property type="entry name" value="ABC_transporter-like_ATP-bd"/>
</dbReference>
<name>A0ABU0W7V9_9GAMM</name>
<accession>A0ABU0W7V9</accession>
<evidence type="ECO:0000259" key="6">
    <source>
        <dbReference type="PROSITE" id="PS50893"/>
    </source>
</evidence>
<dbReference type="EMBL" id="JAVDDT010000005">
    <property type="protein sequence ID" value="MDQ2069998.1"/>
    <property type="molecule type" value="Genomic_DNA"/>
</dbReference>
<sequence length="319" mass="34661">MNDKQPEVVLNLDHITKSWPDKAEPAIDDLSLTIRRGRIVGLLGPNGAGKTTLLSVLMGLTPADHGTIQLNGQKLDRTRQALRAIAGLVPQHIALYPSLSGRENLAFFAGLLWADAGKRRAMMDQGAQLADLGENLDRPVAHYSGGQKRRLNLAVGLLGEPELLFLDEPTVGIDPQSRNFILERIRQLREERGLTVVYTTHYMEEVEALCDDVAIIDRGRILLHSELATALAEARGVGQMRLRLAGPASASLLAELQAATATLSTADSRQLDLCLKEAGAPLSTLLALIEKDGNRVEDLRYGASLESLFLSLTGRALRD</sequence>
<keyword evidence="3" id="KW-0536">Nodulation</keyword>
<dbReference type="InterPro" id="IPR027417">
    <property type="entry name" value="P-loop_NTPase"/>
</dbReference>
<evidence type="ECO:0000256" key="4">
    <source>
        <dbReference type="ARBA" id="ARBA00022741"/>
    </source>
</evidence>
<proteinExistence type="inferred from homology"/>
<keyword evidence="2" id="KW-0813">Transport</keyword>
<evidence type="ECO:0000256" key="3">
    <source>
        <dbReference type="ARBA" id="ARBA00022458"/>
    </source>
</evidence>
<evidence type="ECO:0000313" key="8">
    <source>
        <dbReference type="Proteomes" id="UP001239019"/>
    </source>
</evidence>
<evidence type="ECO:0000313" key="7">
    <source>
        <dbReference type="EMBL" id="MDQ2069998.1"/>
    </source>
</evidence>
<dbReference type="PANTHER" id="PTHR42711:SF5">
    <property type="entry name" value="ABC TRANSPORTER ATP-BINDING PROTEIN NATA"/>
    <property type="match status" value="1"/>
</dbReference>
<dbReference type="GO" id="GO:0005524">
    <property type="term" value="F:ATP binding"/>
    <property type="evidence" value="ECO:0007669"/>
    <property type="project" value="UniProtKB-KW"/>
</dbReference>
<dbReference type="CDD" id="cd03230">
    <property type="entry name" value="ABC_DR_subfamily_A"/>
    <property type="match status" value="1"/>
</dbReference>
<dbReference type="Proteomes" id="UP001239019">
    <property type="component" value="Unassembled WGS sequence"/>
</dbReference>
<reference evidence="7 8" key="1">
    <citation type="submission" date="2023-08" db="EMBL/GenBank/DDBJ databases">
        <title>Whole-genome sequencing of halo(alkali)philic microorganisms from hypersaline lakes.</title>
        <authorList>
            <person name="Sorokin D.Y."/>
            <person name="Abbas B."/>
            <person name="Merkel A.Y."/>
        </authorList>
    </citation>
    <scope>NUCLEOTIDE SEQUENCE [LARGE SCALE GENOMIC DNA]</scope>
    <source>
        <strain evidence="7 8">AB-CW4</strain>
    </source>
</reference>
<dbReference type="Pfam" id="PF00005">
    <property type="entry name" value="ABC_tran"/>
    <property type="match status" value="1"/>
</dbReference>
<dbReference type="RefSeq" id="WP_306728497.1">
    <property type="nucleotide sequence ID" value="NZ_JAVDDT010000005.1"/>
</dbReference>
<dbReference type="SUPFAM" id="SSF52540">
    <property type="entry name" value="P-loop containing nucleoside triphosphate hydrolases"/>
    <property type="match status" value="1"/>
</dbReference>
<evidence type="ECO:0000256" key="1">
    <source>
        <dbReference type="ARBA" id="ARBA00005417"/>
    </source>
</evidence>
<keyword evidence="8" id="KW-1185">Reference proteome</keyword>
<comment type="similarity">
    <text evidence="1">Belongs to the ABC transporter superfamily.</text>
</comment>
<dbReference type="InterPro" id="IPR003593">
    <property type="entry name" value="AAA+_ATPase"/>
</dbReference>
<dbReference type="PANTHER" id="PTHR42711">
    <property type="entry name" value="ABC TRANSPORTER ATP-BINDING PROTEIN"/>
    <property type="match status" value="1"/>
</dbReference>
<organism evidence="7 8">
    <name type="scientific">Natronospira bacteriovora</name>
    <dbReference type="NCBI Taxonomy" id="3069753"/>
    <lineage>
        <taxon>Bacteria</taxon>
        <taxon>Pseudomonadati</taxon>
        <taxon>Pseudomonadota</taxon>
        <taxon>Gammaproteobacteria</taxon>
        <taxon>Natronospirales</taxon>
        <taxon>Natronospiraceae</taxon>
        <taxon>Natronospira</taxon>
    </lineage>
</organism>
<feature type="domain" description="ABC transporter" evidence="6">
    <location>
        <begin position="10"/>
        <end position="243"/>
    </location>
</feature>
<dbReference type="InterPro" id="IPR017871">
    <property type="entry name" value="ABC_transporter-like_CS"/>
</dbReference>
<dbReference type="InterPro" id="IPR050763">
    <property type="entry name" value="ABC_transporter_ATP-binding"/>
</dbReference>
<protein>
    <submittedName>
        <fullName evidence="7">ABC transporter ATP-binding protein</fullName>
    </submittedName>
</protein>